<evidence type="ECO:0000256" key="2">
    <source>
        <dbReference type="RuleBase" id="RU003682"/>
    </source>
</evidence>
<evidence type="ECO:0000256" key="1">
    <source>
        <dbReference type="ARBA" id="ARBA00008056"/>
    </source>
</evidence>
<gene>
    <name evidence="4" type="ORF">PRZ48_003679</name>
</gene>
<keyword evidence="2" id="KW-0479">Metal-binding</keyword>
<comment type="similarity">
    <text evidence="1 2">Belongs to the iron/ascorbate-dependent oxidoreductase family.</text>
</comment>
<protein>
    <recommendedName>
        <fullName evidence="3">Fe2OG dioxygenase domain-containing protein</fullName>
    </recommendedName>
</protein>
<keyword evidence="2" id="KW-0408">Iron</keyword>
<proteinExistence type="inferred from homology"/>
<dbReference type="InterPro" id="IPR005123">
    <property type="entry name" value="Oxoglu/Fe-dep_dioxygenase_dom"/>
</dbReference>
<dbReference type="Pfam" id="PF14226">
    <property type="entry name" value="DIOX_N"/>
    <property type="match status" value="1"/>
</dbReference>
<evidence type="ECO:0000313" key="5">
    <source>
        <dbReference type="Proteomes" id="UP001305779"/>
    </source>
</evidence>
<dbReference type="SUPFAM" id="SSF51197">
    <property type="entry name" value="Clavaminate synthase-like"/>
    <property type="match status" value="1"/>
</dbReference>
<comment type="caution">
    <text evidence="4">The sequence shown here is derived from an EMBL/GenBank/DDBJ whole genome shotgun (WGS) entry which is preliminary data.</text>
</comment>
<name>A0ABR0EVR1_ZASCE</name>
<dbReference type="Pfam" id="PF03171">
    <property type="entry name" value="2OG-FeII_Oxy"/>
    <property type="match status" value="1"/>
</dbReference>
<keyword evidence="5" id="KW-1185">Reference proteome</keyword>
<dbReference type="PANTHER" id="PTHR47990">
    <property type="entry name" value="2-OXOGLUTARATE (2OG) AND FE(II)-DEPENDENT OXYGENASE SUPERFAMILY PROTEIN-RELATED"/>
    <property type="match status" value="1"/>
</dbReference>
<organism evidence="4 5">
    <name type="scientific">Zasmidium cellare</name>
    <name type="common">Wine cellar mold</name>
    <name type="synonym">Racodium cellare</name>
    <dbReference type="NCBI Taxonomy" id="395010"/>
    <lineage>
        <taxon>Eukaryota</taxon>
        <taxon>Fungi</taxon>
        <taxon>Dikarya</taxon>
        <taxon>Ascomycota</taxon>
        <taxon>Pezizomycotina</taxon>
        <taxon>Dothideomycetes</taxon>
        <taxon>Dothideomycetidae</taxon>
        <taxon>Mycosphaerellales</taxon>
        <taxon>Mycosphaerellaceae</taxon>
        <taxon>Zasmidium</taxon>
    </lineage>
</organism>
<dbReference type="EMBL" id="JAXOVC010000002">
    <property type="protein sequence ID" value="KAK4505714.1"/>
    <property type="molecule type" value="Genomic_DNA"/>
</dbReference>
<reference evidence="4 5" key="1">
    <citation type="journal article" date="2023" name="G3 (Bethesda)">
        <title>A chromosome-level genome assembly of Zasmidium syzygii isolated from banana leaves.</title>
        <authorList>
            <person name="van Westerhoven A.C."/>
            <person name="Mehrabi R."/>
            <person name="Talebi R."/>
            <person name="Steentjes M.B.F."/>
            <person name="Corcolon B."/>
            <person name="Chong P.A."/>
            <person name="Kema G.H.J."/>
            <person name="Seidl M.F."/>
        </authorList>
    </citation>
    <scope>NUCLEOTIDE SEQUENCE [LARGE SCALE GENOMIC DNA]</scope>
    <source>
        <strain evidence="4 5">P124</strain>
    </source>
</reference>
<feature type="domain" description="Fe2OG dioxygenase" evidence="3">
    <location>
        <begin position="172"/>
        <end position="284"/>
    </location>
</feature>
<dbReference type="InterPro" id="IPR026992">
    <property type="entry name" value="DIOX_N"/>
</dbReference>
<sequence length="330" mass="35940">MGSLQEGQAQIPVIDISAANKNAPAELLDAACRFGFVFVANNDAGISPDLISKVFDISKEFFALPNEAKQEVSIASNKAGKNHGWLSQGVEKLDPKVQKRPDVKEAFNMPLPSSDGTFEQPLPSPITNNLPTVTTFQSACSNLCNLILTHFATALSIAPDWFTRRHDTTRGPSGTIFRLLYYPQTSTKTSIDIRAGAHSDYGSITCLFQLPGQPGLEIKTPEGNWAPVPVDPLGQGGPLPILVNIGDLLEDWTGGLLKSTKHRVVFPKEDGGGDRYSIAYFCHPLDEALLEPVPSEVVEEFVRRNGGKERKVITAKDHLMERLAATYSVK</sequence>
<dbReference type="Proteomes" id="UP001305779">
    <property type="component" value="Unassembled WGS sequence"/>
</dbReference>
<accession>A0ABR0EVR1</accession>
<dbReference type="InterPro" id="IPR050231">
    <property type="entry name" value="Iron_ascorbate_oxido_reductase"/>
</dbReference>
<dbReference type="InterPro" id="IPR027443">
    <property type="entry name" value="IPNS-like_sf"/>
</dbReference>
<dbReference type="PROSITE" id="PS51471">
    <property type="entry name" value="FE2OG_OXY"/>
    <property type="match status" value="1"/>
</dbReference>
<dbReference type="Gene3D" id="2.60.120.330">
    <property type="entry name" value="B-lactam Antibiotic, Isopenicillin N Synthase, Chain"/>
    <property type="match status" value="1"/>
</dbReference>
<keyword evidence="2" id="KW-0560">Oxidoreductase</keyword>
<evidence type="ECO:0000259" key="3">
    <source>
        <dbReference type="PROSITE" id="PS51471"/>
    </source>
</evidence>
<dbReference type="InterPro" id="IPR044861">
    <property type="entry name" value="IPNS-like_FE2OG_OXY"/>
</dbReference>
<evidence type="ECO:0000313" key="4">
    <source>
        <dbReference type="EMBL" id="KAK4505714.1"/>
    </source>
</evidence>